<protein>
    <submittedName>
        <fullName evidence="10">YegS/Rv2252/BmrU family lipid kinase</fullName>
    </submittedName>
</protein>
<dbReference type="GO" id="GO:0046872">
    <property type="term" value="F:metal ion binding"/>
    <property type="evidence" value="ECO:0007669"/>
    <property type="project" value="UniProtKB-KW"/>
</dbReference>
<organism evidence="10 11">
    <name type="scientific">Candidatus Galacturonatibacter soehngenii</name>
    <dbReference type="NCBI Taxonomy" id="2307010"/>
    <lineage>
        <taxon>Bacteria</taxon>
        <taxon>Bacillati</taxon>
        <taxon>Bacillota</taxon>
        <taxon>Clostridia</taxon>
        <taxon>Lachnospirales</taxon>
        <taxon>Lachnospiraceae</taxon>
        <taxon>Candidatus Galacturonatibacter</taxon>
    </lineage>
</organism>
<evidence type="ECO:0000256" key="8">
    <source>
        <dbReference type="ARBA" id="ARBA00023264"/>
    </source>
</evidence>
<feature type="domain" description="DAGKc" evidence="9">
    <location>
        <begin position="1"/>
        <end position="132"/>
    </location>
</feature>
<reference evidence="10 11" key="2">
    <citation type="submission" date="2020-02" db="EMBL/GenBank/DDBJ databases">
        <title>Candidatus Galacturonibacter soehngenii shows hetero-acetogenic catabolism of galacturonic acid but lacks a canonical carbon monoxide dehydrogenase/acetyl-CoA synthase complex.</title>
        <authorList>
            <person name="Diender M."/>
            <person name="Stouten G.R."/>
            <person name="Petersen J.F."/>
            <person name="Nielsen P.H."/>
            <person name="Dueholm M.S."/>
            <person name="Pronk J.T."/>
            <person name="Van Loosdrecht M.C.M."/>
        </authorList>
    </citation>
    <scope>NUCLEOTIDE SEQUENCE [LARGE SCALE GENOMIC DNA]</scope>
    <source>
        <strain evidence="10">GalUA</strain>
    </source>
</reference>
<dbReference type="SUPFAM" id="SSF111331">
    <property type="entry name" value="NAD kinase/diacylglycerol kinase-like"/>
    <property type="match status" value="1"/>
</dbReference>
<evidence type="ECO:0000313" key="10">
    <source>
        <dbReference type="EMBL" id="KAB1438298.1"/>
    </source>
</evidence>
<dbReference type="AlphaFoldDB" id="A0A7V7QKZ8"/>
<dbReference type="InterPro" id="IPR005218">
    <property type="entry name" value="Diacylglycerol/lipid_kinase"/>
</dbReference>
<evidence type="ECO:0000256" key="2">
    <source>
        <dbReference type="ARBA" id="ARBA00005983"/>
    </source>
</evidence>
<dbReference type="PANTHER" id="PTHR12358:SF106">
    <property type="entry name" value="LIPID KINASE YEGS"/>
    <property type="match status" value="1"/>
</dbReference>
<evidence type="ECO:0000256" key="4">
    <source>
        <dbReference type="ARBA" id="ARBA00022723"/>
    </source>
</evidence>
<dbReference type="NCBIfam" id="TIGR00147">
    <property type="entry name" value="YegS/Rv2252/BmrU family lipid kinase"/>
    <property type="match status" value="1"/>
</dbReference>
<keyword evidence="8" id="KW-1208">Phospholipid metabolism</keyword>
<evidence type="ECO:0000256" key="3">
    <source>
        <dbReference type="ARBA" id="ARBA00022516"/>
    </source>
</evidence>
<keyword evidence="7" id="KW-0594">Phospholipid biosynthesis</keyword>
<dbReference type="GO" id="GO:0004143">
    <property type="term" value="F:ATP-dependent diacylglycerol kinase activity"/>
    <property type="evidence" value="ECO:0007669"/>
    <property type="project" value="TreeGrafter"/>
</dbReference>
<dbReference type="OrthoDB" id="142078at2"/>
<dbReference type="InterPro" id="IPR016064">
    <property type="entry name" value="NAD/diacylglycerol_kinase_sf"/>
</dbReference>
<reference evidence="10 11" key="1">
    <citation type="submission" date="2019-09" db="EMBL/GenBank/DDBJ databases">
        <authorList>
            <person name="Valk L.C."/>
        </authorList>
    </citation>
    <scope>NUCLEOTIDE SEQUENCE [LARGE SCALE GENOMIC DNA]</scope>
    <source>
        <strain evidence="10">GalUA</strain>
    </source>
</reference>
<dbReference type="PANTHER" id="PTHR12358">
    <property type="entry name" value="SPHINGOSINE KINASE"/>
    <property type="match status" value="1"/>
</dbReference>
<dbReference type="InterPro" id="IPR050187">
    <property type="entry name" value="Lipid_Phosphate_FormReg"/>
</dbReference>
<dbReference type="Gene3D" id="2.60.200.40">
    <property type="match status" value="1"/>
</dbReference>
<dbReference type="Gene3D" id="3.40.50.10330">
    <property type="entry name" value="Probable inorganic polyphosphate/atp-NAD kinase, domain 1"/>
    <property type="match status" value="1"/>
</dbReference>
<dbReference type="InterPro" id="IPR017438">
    <property type="entry name" value="ATP-NAD_kinase_N"/>
</dbReference>
<keyword evidence="4" id="KW-0479">Metal-binding</keyword>
<keyword evidence="11" id="KW-1185">Reference proteome</keyword>
<keyword evidence="6" id="KW-0443">Lipid metabolism</keyword>
<accession>A0A7V7QKZ8</accession>
<keyword evidence="10" id="KW-0418">Kinase</keyword>
<dbReference type="EMBL" id="WAGX01000005">
    <property type="protein sequence ID" value="KAB1438298.1"/>
    <property type="molecule type" value="Genomic_DNA"/>
</dbReference>
<keyword evidence="3" id="KW-0444">Lipid biosynthesis</keyword>
<dbReference type="InterPro" id="IPR001206">
    <property type="entry name" value="Diacylglycerol_kinase_cat_dom"/>
</dbReference>
<gene>
    <name evidence="10" type="ORF">F7O84_12160</name>
</gene>
<comment type="cofactor">
    <cofactor evidence="1">
        <name>Mg(2+)</name>
        <dbReference type="ChEBI" id="CHEBI:18420"/>
    </cofactor>
</comment>
<name>A0A7V7QKZ8_9FIRM</name>
<dbReference type="SMART" id="SM00046">
    <property type="entry name" value="DAGKc"/>
    <property type="match status" value="1"/>
</dbReference>
<evidence type="ECO:0000313" key="11">
    <source>
        <dbReference type="Proteomes" id="UP000461768"/>
    </source>
</evidence>
<proteinExistence type="inferred from homology"/>
<dbReference type="Proteomes" id="UP000461768">
    <property type="component" value="Unassembled WGS sequence"/>
</dbReference>
<dbReference type="Pfam" id="PF00781">
    <property type="entry name" value="DAGK_cat"/>
    <property type="match status" value="1"/>
</dbReference>
<comment type="caution">
    <text evidence="10">The sequence shown here is derived from an EMBL/GenBank/DDBJ whole genome shotgun (WGS) entry which is preliminary data.</text>
</comment>
<keyword evidence="10" id="KW-0808">Transferase</keyword>
<dbReference type="GO" id="GO:0005524">
    <property type="term" value="F:ATP binding"/>
    <property type="evidence" value="ECO:0007669"/>
    <property type="project" value="InterPro"/>
</dbReference>
<dbReference type="GO" id="GO:0008654">
    <property type="term" value="P:phospholipid biosynthetic process"/>
    <property type="evidence" value="ECO:0007669"/>
    <property type="project" value="UniProtKB-KW"/>
</dbReference>
<sequence length="315" mass="35348">MRKKMMFIFNPYAGKAQIRNKLVDILDIFTKNNYEITIYPTQGNQDAMELTRDLPQNTYDLVVCSGGDGTLDQVVSGMMKREEKLPIGYIPAGSTNDFANSLKIPKNMLKAAEVAVGEDYFLSDIGSFNDDYYVYIAAFGIFTDVSYQTKQEAKNVLGHAAYILEGMKRLGSIKSYHLKIECNGETIEDEFIFGMVTNSVSVGGFKHITSRNILLDDGLFEAAFIKKPNNPIELQDIIATLLIENLDSSYIYSYKTDKVVITSEEAIPWTLDGEFGGEHCKSVIRCNKQALNIKVDLNKPLLIEQNTIKDDCFAK</sequence>
<dbReference type="GO" id="GO:0005886">
    <property type="term" value="C:plasma membrane"/>
    <property type="evidence" value="ECO:0007669"/>
    <property type="project" value="TreeGrafter"/>
</dbReference>
<evidence type="ECO:0000256" key="7">
    <source>
        <dbReference type="ARBA" id="ARBA00023209"/>
    </source>
</evidence>
<dbReference type="PROSITE" id="PS50146">
    <property type="entry name" value="DAGK"/>
    <property type="match status" value="1"/>
</dbReference>
<keyword evidence="5" id="KW-0460">Magnesium</keyword>
<dbReference type="RefSeq" id="WP_151145499.1">
    <property type="nucleotide sequence ID" value="NZ_WAGX01000005.1"/>
</dbReference>
<evidence type="ECO:0000256" key="1">
    <source>
        <dbReference type="ARBA" id="ARBA00001946"/>
    </source>
</evidence>
<comment type="similarity">
    <text evidence="2">Belongs to the diacylglycerol/lipid kinase family.</text>
</comment>
<evidence type="ECO:0000256" key="6">
    <source>
        <dbReference type="ARBA" id="ARBA00023098"/>
    </source>
</evidence>
<evidence type="ECO:0000256" key="5">
    <source>
        <dbReference type="ARBA" id="ARBA00022842"/>
    </source>
</evidence>
<evidence type="ECO:0000259" key="9">
    <source>
        <dbReference type="PROSITE" id="PS50146"/>
    </source>
</evidence>